<keyword evidence="4" id="KW-1185">Reference proteome</keyword>
<organism evidence="3 4">
    <name type="scientific">Novosphingobium capsulatum</name>
    <dbReference type="NCBI Taxonomy" id="13688"/>
    <lineage>
        <taxon>Bacteria</taxon>
        <taxon>Pseudomonadati</taxon>
        <taxon>Pseudomonadota</taxon>
        <taxon>Alphaproteobacteria</taxon>
        <taxon>Sphingomonadales</taxon>
        <taxon>Sphingomonadaceae</taxon>
        <taxon>Novosphingobium</taxon>
    </lineage>
</organism>
<dbReference type="InterPro" id="IPR004360">
    <property type="entry name" value="Glyas_Fos-R_dOase_dom"/>
</dbReference>
<dbReference type="Pfam" id="PF00903">
    <property type="entry name" value="Glyoxalase"/>
    <property type="match status" value="1"/>
</dbReference>
<dbReference type="Proteomes" id="UP001184150">
    <property type="component" value="Unassembled WGS sequence"/>
</dbReference>
<gene>
    <name evidence="3" type="ORF">J2792_001837</name>
</gene>
<dbReference type="InterPro" id="IPR029068">
    <property type="entry name" value="Glyas_Bleomycin-R_OHBP_Dase"/>
</dbReference>
<proteinExistence type="predicted"/>
<dbReference type="PROSITE" id="PS51819">
    <property type="entry name" value="VOC"/>
    <property type="match status" value="1"/>
</dbReference>
<dbReference type="EMBL" id="JAVDRD010000004">
    <property type="protein sequence ID" value="MDR6510965.1"/>
    <property type="molecule type" value="Genomic_DNA"/>
</dbReference>
<keyword evidence="1" id="KW-0479">Metal-binding</keyword>
<reference evidence="3 4" key="1">
    <citation type="submission" date="2023-07" db="EMBL/GenBank/DDBJ databases">
        <title>Sorghum-associated microbial communities from plants grown in Nebraska, USA.</title>
        <authorList>
            <person name="Schachtman D."/>
        </authorList>
    </citation>
    <scope>NUCLEOTIDE SEQUENCE [LARGE SCALE GENOMIC DNA]</scope>
    <source>
        <strain evidence="3 4">DS1027</strain>
    </source>
</reference>
<dbReference type="PANTHER" id="PTHR43048">
    <property type="entry name" value="METHYLMALONYL-COA EPIMERASE"/>
    <property type="match status" value="1"/>
</dbReference>
<accession>A0ABU1MKU8</accession>
<dbReference type="RefSeq" id="WP_169048517.1">
    <property type="nucleotide sequence ID" value="NZ_JAVDRD010000004.1"/>
</dbReference>
<dbReference type="PANTHER" id="PTHR43048:SF3">
    <property type="entry name" value="METHYLMALONYL-COA EPIMERASE, MITOCHONDRIAL"/>
    <property type="match status" value="1"/>
</dbReference>
<feature type="domain" description="VOC" evidence="2">
    <location>
        <begin position="23"/>
        <end position="135"/>
    </location>
</feature>
<dbReference type="SUPFAM" id="SSF54593">
    <property type="entry name" value="Glyoxalase/Bleomycin resistance protein/Dihydroxybiphenyl dioxygenase"/>
    <property type="match status" value="1"/>
</dbReference>
<name>A0ABU1MKU8_9SPHN</name>
<evidence type="ECO:0000259" key="2">
    <source>
        <dbReference type="PROSITE" id="PS51819"/>
    </source>
</evidence>
<evidence type="ECO:0000256" key="1">
    <source>
        <dbReference type="ARBA" id="ARBA00022723"/>
    </source>
</evidence>
<dbReference type="InterPro" id="IPR051785">
    <property type="entry name" value="MMCE/EMCE_epimerase"/>
</dbReference>
<sequence length="155" mass="16327">MGMAEPEALAATAVGGGHFRIRGLSHLALVVADVAVTTAFYRDRLGMAVIHDGRAEEVPNAKGMIGQLLLELEQREAKAGTDTITPALTVDDIDAAFAALADVRIGVADQPDEMFGVRYFSVRDPDGRAVELIAFPNGEADLGAFGRKFLEGSAA</sequence>
<dbReference type="CDD" id="cd06587">
    <property type="entry name" value="VOC"/>
    <property type="match status" value="1"/>
</dbReference>
<dbReference type="InterPro" id="IPR037523">
    <property type="entry name" value="VOC_core"/>
</dbReference>
<evidence type="ECO:0000313" key="3">
    <source>
        <dbReference type="EMBL" id="MDR6510965.1"/>
    </source>
</evidence>
<comment type="caution">
    <text evidence="3">The sequence shown here is derived from an EMBL/GenBank/DDBJ whole genome shotgun (WGS) entry which is preliminary data.</text>
</comment>
<dbReference type="Gene3D" id="3.10.180.10">
    <property type="entry name" value="2,3-Dihydroxybiphenyl 1,2-Dioxygenase, domain 1"/>
    <property type="match status" value="1"/>
</dbReference>
<protein>
    <submittedName>
        <fullName evidence="3">Catechol 2,3-dioxygenase-like lactoylglutathione lyase family enzyme</fullName>
    </submittedName>
</protein>
<evidence type="ECO:0000313" key="4">
    <source>
        <dbReference type="Proteomes" id="UP001184150"/>
    </source>
</evidence>